<dbReference type="SUPFAM" id="SSF52518">
    <property type="entry name" value="Thiamin diphosphate-binding fold (THDP-binding)"/>
    <property type="match status" value="1"/>
</dbReference>
<keyword evidence="8" id="KW-1185">Reference proteome</keyword>
<protein>
    <submittedName>
        <fullName evidence="7">Transketolase</fullName>
    </submittedName>
</protein>
<evidence type="ECO:0000256" key="2">
    <source>
        <dbReference type="ARBA" id="ARBA00007131"/>
    </source>
</evidence>
<evidence type="ECO:0000313" key="7">
    <source>
        <dbReference type="EMBL" id="MEO1771519.1"/>
    </source>
</evidence>
<comment type="caution">
    <text evidence="7">The sequence shown here is derived from an EMBL/GenBank/DDBJ whole genome shotgun (WGS) entry which is preliminary data.</text>
</comment>
<dbReference type="PANTHER" id="PTHR47514:SF1">
    <property type="entry name" value="TRANSKETOLASE N-TERMINAL SECTION-RELATED"/>
    <property type="match status" value="1"/>
</dbReference>
<evidence type="ECO:0000259" key="6">
    <source>
        <dbReference type="Pfam" id="PF00456"/>
    </source>
</evidence>
<dbReference type="InterPro" id="IPR005474">
    <property type="entry name" value="Transketolase_N"/>
</dbReference>
<keyword evidence="3" id="KW-0808">Transferase</keyword>
<comment type="similarity">
    <text evidence="2">Belongs to the transketolase family.</text>
</comment>
<evidence type="ECO:0000256" key="3">
    <source>
        <dbReference type="ARBA" id="ARBA00022679"/>
    </source>
</evidence>
<gene>
    <name evidence="7" type="ORF">JZO67_003500</name>
</gene>
<dbReference type="RefSeq" id="WP_207702938.1">
    <property type="nucleotide sequence ID" value="NZ_JAFREL020000003.1"/>
</dbReference>
<reference evidence="7 8" key="1">
    <citation type="submission" date="2024-02" db="EMBL/GenBank/DDBJ databases">
        <title>The Genome Sequence of Enterococcus sp. DIV0159.</title>
        <authorList>
            <person name="Earl A."/>
            <person name="Manson A."/>
            <person name="Gilmore M."/>
            <person name="Sanders J."/>
            <person name="Shea T."/>
            <person name="Howe W."/>
            <person name="Livny J."/>
            <person name="Cuomo C."/>
            <person name="Neafsey D."/>
            <person name="Birren B."/>
        </authorList>
    </citation>
    <scope>NUCLEOTIDE SEQUENCE [LARGE SCALE GENOMIC DNA]</scope>
    <source>
        <strain evidence="7 8">665A</strain>
    </source>
</reference>
<evidence type="ECO:0000256" key="4">
    <source>
        <dbReference type="ARBA" id="ARBA00022723"/>
    </source>
</evidence>
<dbReference type="PROSITE" id="PS00801">
    <property type="entry name" value="TRANSKETOLASE_1"/>
    <property type="match status" value="1"/>
</dbReference>
<dbReference type="Gene3D" id="3.40.50.970">
    <property type="match status" value="1"/>
</dbReference>
<dbReference type="PANTHER" id="PTHR47514">
    <property type="entry name" value="TRANSKETOLASE N-TERMINAL SECTION-RELATED"/>
    <property type="match status" value="1"/>
</dbReference>
<comment type="cofactor">
    <cofactor evidence="1">
        <name>thiamine diphosphate</name>
        <dbReference type="ChEBI" id="CHEBI:58937"/>
    </cofactor>
</comment>
<proteinExistence type="inferred from homology"/>
<organism evidence="7 8">
    <name type="scientific">Candidatus Enterococcus ferrettii</name>
    <dbReference type="NCBI Taxonomy" id="2815324"/>
    <lineage>
        <taxon>Bacteria</taxon>
        <taxon>Bacillati</taxon>
        <taxon>Bacillota</taxon>
        <taxon>Bacilli</taxon>
        <taxon>Lactobacillales</taxon>
        <taxon>Enterococcaceae</taxon>
        <taxon>Enterococcus</taxon>
    </lineage>
</organism>
<dbReference type="CDD" id="cd02012">
    <property type="entry name" value="TPP_TK"/>
    <property type="match status" value="1"/>
</dbReference>
<keyword evidence="5" id="KW-0786">Thiamine pyrophosphate</keyword>
<feature type="domain" description="Transketolase N-terminal" evidence="6">
    <location>
        <begin position="12"/>
        <end position="261"/>
    </location>
</feature>
<evidence type="ECO:0000256" key="1">
    <source>
        <dbReference type="ARBA" id="ARBA00001964"/>
    </source>
</evidence>
<dbReference type="InterPro" id="IPR049557">
    <property type="entry name" value="Transketolase_CS"/>
</dbReference>
<dbReference type="Pfam" id="PF00456">
    <property type="entry name" value="Transketolase_N"/>
    <property type="match status" value="1"/>
</dbReference>
<dbReference type="Proteomes" id="UP000664357">
    <property type="component" value="Unassembled WGS sequence"/>
</dbReference>
<evidence type="ECO:0000313" key="8">
    <source>
        <dbReference type="Proteomes" id="UP000664357"/>
    </source>
</evidence>
<name>A0ABV0EVD5_9ENTE</name>
<dbReference type="EMBL" id="JAFREL020000003">
    <property type="protein sequence ID" value="MEO1771519.1"/>
    <property type="molecule type" value="Genomic_DNA"/>
</dbReference>
<keyword evidence="4" id="KW-0479">Metal-binding</keyword>
<dbReference type="InterPro" id="IPR029061">
    <property type="entry name" value="THDP-binding"/>
</dbReference>
<sequence>MMNLKLKAAELRHDIIQSLAAAKSGHPGGSLSTIDILTVLYYQEMEITPENFAEKDRDHFILSKGHAAPALYAVLADKGFFQKEELLKLRKFGSLLQGHPDRIKTPGVDSSSGSLGQGLSIANGLALAKRLDGSQKGVYVLLGDGELQEGQIWEAAMTAAHYQLDHLIAFVDNNGLQIDGTNQEVMAVENIGEKFAAFNWFVLKADGHDVDSLTQAIQQAKAYKQGPSVIICNTIKGKGVSFMENQVGWHGKAPSTDEAQRALAELKEAY</sequence>
<accession>A0ABV0EVD5</accession>
<evidence type="ECO:0000256" key="5">
    <source>
        <dbReference type="ARBA" id="ARBA00023052"/>
    </source>
</evidence>